<evidence type="ECO:0000259" key="1">
    <source>
        <dbReference type="Pfam" id="PF08241"/>
    </source>
</evidence>
<protein>
    <recommendedName>
        <fullName evidence="1">Methyltransferase type 11 domain-containing protein</fullName>
    </recommendedName>
</protein>
<sequence length="207" mass="23139">MDPLLYERVLSTGSPAVYKEWCNKYEEDSEQLGYSGHKSVVSKWQDLCQSCPPSSPLKYKIFDAGCGTGLVGEEIASVLASFRANIALYGGDLSPDMLEIAKAKGIYEELKILNLKEKLPYPAESFDCILCAGVFVQGHCGPDTLNHITRILKKNCFLIATIRVAFYEENKEAWMEAVTTCNCQLVEEVLMPYRYDVQGITLVIKKC</sequence>
<dbReference type="OrthoDB" id="2019266at2759"/>
<dbReference type="STRING" id="400682.A0A1X7VN74"/>
<proteinExistence type="predicted"/>
<dbReference type="GO" id="GO:0008757">
    <property type="term" value="F:S-adenosylmethionine-dependent methyltransferase activity"/>
    <property type="evidence" value="ECO:0007669"/>
    <property type="project" value="InterPro"/>
</dbReference>
<keyword evidence="3" id="KW-1185">Reference proteome</keyword>
<dbReference type="InterPro" id="IPR013216">
    <property type="entry name" value="Methyltransf_11"/>
</dbReference>
<feature type="domain" description="Methyltransferase type 11" evidence="1">
    <location>
        <begin position="63"/>
        <end position="159"/>
    </location>
</feature>
<dbReference type="Pfam" id="PF08241">
    <property type="entry name" value="Methyltransf_11"/>
    <property type="match status" value="1"/>
</dbReference>
<dbReference type="EnsemblMetazoa" id="Aqu2.1.41285_001">
    <property type="protein sequence ID" value="Aqu2.1.41285_001"/>
    <property type="gene ID" value="Aqu2.1.41285"/>
</dbReference>
<dbReference type="AlphaFoldDB" id="A0A1X7VN74"/>
<reference evidence="2" key="2">
    <citation type="submission" date="2017-05" db="UniProtKB">
        <authorList>
            <consortium name="EnsemblMetazoa"/>
        </authorList>
    </citation>
    <scope>IDENTIFICATION</scope>
</reference>
<dbReference type="KEGG" id="aqu:105316513"/>
<dbReference type="PANTHER" id="PTHR43591:SF110">
    <property type="entry name" value="RHODANESE DOMAIN-CONTAINING PROTEIN"/>
    <property type="match status" value="1"/>
</dbReference>
<dbReference type="InterPro" id="IPR029063">
    <property type="entry name" value="SAM-dependent_MTases_sf"/>
</dbReference>
<dbReference type="EnsemblMetazoa" id="XM_011411449.1">
    <property type="protein sequence ID" value="XP_011409751.1"/>
    <property type="gene ID" value="LOC105316513"/>
</dbReference>
<organism evidence="2">
    <name type="scientific">Amphimedon queenslandica</name>
    <name type="common">Sponge</name>
    <dbReference type="NCBI Taxonomy" id="400682"/>
    <lineage>
        <taxon>Eukaryota</taxon>
        <taxon>Metazoa</taxon>
        <taxon>Porifera</taxon>
        <taxon>Demospongiae</taxon>
        <taxon>Heteroscleromorpha</taxon>
        <taxon>Haplosclerida</taxon>
        <taxon>Niphatidae</taxon>
        <taxon>Amphimedon</taxon>
    </lineage>
</organism>
<name>A0A1X7VN74_AMPQE</name>
<accession>A0A1X7VN74</accession>
<dbReference type="Gene3D" id="3.40.50.150">
    <property type="entry name" value="Vaccinia Virus protein VP39"/>
    <property type="match status" value="1"/>
</dbReference>
<evidence type="ECO:0000313" key="3">
    <source>
        <dbReference type="Proteomes" id="UP000007879"/>
    </source>
</evidence>
<evidence type="ECO:0000313" key="2">
    <source>
        <dbReference type="EnsemblMetazoa" id="Aqu2.1.41285_001"/>
    </source>
</evidence>
<gene>
    <name evidence="2" type="primary">105316513</name>
</gene>
<dbReference type="InParanoid" id="A0A1X7VN74"/>
<dbReference type="eggNOG" id="KOG1541">
    <property type="taxonomic scope" value="Eukaryota"/>
</dbReference>
<reference evidence="3" key="1">
    <citation type="journal article" date="2010" name="Nature">
        <title>The Amphimedon queenslandica genome and the evolution of animal complexity.</title>
        <authorList>
            <person name="Srivastava M."/>
            <person name="Simakov O."/>
            <person name="Chapman J."/>
            <person name="Fahey B."/>
            <person name="Gauthier M.E."/>
            <person name="Mitros T."/>
            <person name="Richards G.S."/>
            <person name="Conaco C."/>
            <person name="Dacre M."/>
            <person name="Hellsten U."/>
            <person name="Larroux C."/>
            <person name="Putnam N.H."/>
            <person name="Stanke M."/>
            <person name="Adamska M."/>
            <person name="Darling A."/>
            <person name="Degnan S.M."/>
            <person name="Oakley T.H."/>
            <person name="Plachetzki D.C."/>
            <person name="Zhai Y."/>
            <person name="Adamski M."/>
            <person name="Calcino A."/>
            <person name="Cummins S.F."/>
            <person name="Goodstein D.M."/>
            <person name="Harris C."/>
            <person name="Jackson D.J."/>
            <person name="Leys S.P."/>
            <person name="Shu S."/>
            <person name="Woodcroft B.J."/>
            <person name="Vervoort M."/>
            <person name="Kosik K.S."/>
            <person name="Manning G."/>
            <person name="Degnan B.M."/>
            <person name="Rokhsar D.S."/>
        </authorList>
    </citation>
    <scope>NUCLEOTIDE SEQUENCE [LARGE SCALE GENOMIC DNA]</scope>
</reference>
<dbReference type="PANTHER" id="PTHR43591">
    <property type="entry name" value="METHYLTRANSFERASE"/>
    <property type="match status" value="1"/>
</dbReference>
<dbReference type="SUPFAM" id="SSF53335">
    <property type="entry name" value="S-adenosyl-L-methionine-dependent methyltransferases"/>
    <property type="match status" value="1"/>
</dbReference>
<dbReference type="CDD" id="cd02440">
    <property type="entry name" value="AdoMet_MTases"/>
    <property type="match status" value="1"/>
</dbReference>
<dbReference type="Proteomes" id="UP000007879">
    <property type="component" value="Unassembled WGS sequence"/>
</dbReference>